<feature type="region of interest" description="Disordered" evidence="1">
    <location>
        <begin position="241"/>
        <end position="281"/>
    </location>
</feature>
<evidence type="ECO:0000256" key="1">
    <source>
        <dbReference type="SAM" id="MobiDB-lite"/>
    </source>
</evidence>
<accession>A0ABQ8K6U5</accession>
<dbReference type="EMBL" id="JADCUA010000020">
    <property type="protein sequence ID" value="KAH9832877.1"/>
    <property type="molecule type" value="Genomic_DNA"/>
</dbReference>
<name>A0ABQ8K6U5_9APHY</name>
<dbReference type="InterPro" id="IPR054208">
    <property type="entry name" value="DUF6914"/>
</dbReference>
<dbReference type="RefSeq" id="XP_047775643.1">
    <property type="nucleotide sequence ID" value="XM_047929062.1"/>
</dbReference>
<organism evidence="2 3">
    <name type="scientific">Rhodofomes roseus</name>
    <dbReference type="NCBI Taxonomy" id="34475"/>
    <lineage>
        <taxon>Eukaryota</taxon>
        <taxon>Fungi</taxon>
        <taxon>Dikarya</taxon>
        <taxon>Basidiomycota</taxon>
        <taxon>Agaricomycotina</taxon>
        <taxon>Agaricomycetes</taxon>
        <taxon>Polyporales</taxon>
        <taxon>Rhodofomes</taxon>
    </lineage>
</organism>
<dbReference type="Pfam" id="PF21858">
    <property type="entry name" value="DUF6914"/>
    <property type="match status" value="1"/>
</dbReference>
<reference evidence="2 3" key="1">
    <citation type="journal article" date="2021" name="Environ. Microbiol.">
        <title>Gene family expansions and transcriptome signatures uncover fungal adaptations to wood decay.</title>
        <authorList>
            <person name="Hage H."/>
            <person name="Miyauchi S."/>
            <person name="Viragh M."/>
            <person name="Drula E."/>
            <person name="Min B."/>
            <person name="Chaduli D."/>
            <person name="Navarro D."/>
            <person name="Favel A."/>
            <person name="Norest M."/>
            <person name="Lesage-Meessen L."/>
            <person name="Balint B."/>
            <person name="Merenyi Z."/>
            <person name="de Eugenio L."/>
            <person name="Morin E."/>
            <person name="Martinez A.T."/>
            <person name="Baldrian P."/>
            <person name="Stursova M."/>
            <person name="Martinez M.J."/>
            <person name="Novotny C."/>
            <person name="Magnuson J.K."/>
            <person name="Spatafora J.W."/>
            <person name="Maurice S."/>
            <person name="Pangilinan J."/>
            <person name="Andreopoulos W."/>
            <person name="LaButti K."/>
            <person name="Hundley H."/>
            <person name="Na H."/>
            <person name="Kuo A."/>
            <person name="Barry K."/>
            <person name="Lipzen A."/>
            <person name="Henrissat B."/>
            <person name="Riley R."/>
            <person name="Ahrendt S."/>
            <person name="Nagy L.G."/>
            <person name="Grigoriev I.V."/>
            <person name="Martin F."/>
            <person name="Rosso M.N."/>
        </authorList>
    </citation>
    <scope>NUCLEOTIDE SEQUENCE [LARGE SCALE GENOMIC DNA]</scope>
    <source>
        <strain evidence="2 3">CIRM-BRFM 1785</strain>
    </source>
</reference>
<evidence type="ECO:0000313" key="3">
    <source>
        <dbReference type="Proteomes" id="UP000814176"/>
    </source>
</evidence>
<gene>
    <name evidence="2" type="ORF">C8Q71DRAFT_909818</name>
</gene>
<protein>
    <submittedName>
        <fullName evidence="2">Uncharacterized protein</fullName>
    </submittedName>
</protein>
<sequence length="281" mass="31275">MHLRSLSESQKSIPHSLRPTFAYPHSSSIPLHALTNPDAAMSTANSLYITLNHLRFEAGVNKYHWGLFATGSAPPAGTLYHATDTQREALDLRLEVHPVKNPQASKTMVVALKIADSPGPNILKHFTSTNVVHLMHPGSLPVGEEFWTCRVWVKEVLQKLNESGHIRLPTDIDTIQRRCQFTADHNFQYKGHAKIYNNLSWISGSGAVGTAGGSSSRHRTTMMDIDTTGRHPYHGTKPMLIDSTGQHPYHGTKPMLIDSTGRHPYHGTQPMDTGKRRRHYG</sequence>
<keyword evidence="3" id="KW-1185">Reference proteome</keyword>
<dbReference type="Proteomes" id="UP000814176">
    <property type="component" value="Unassembled WGS sequence"/>
</dbReference>
<dbReference type="GeneID" id="72009794"/>
<comment type="caution">
    <text evidence="2">The sequence shown here is derived from an EMBL/GenBank/DDBJ whole genome shotgun (WGS) entry which is preliminary data.</text>
</comment>
<evidence type="ECO:0000313" key="2">
    <source>
        <dbReference type="EMBL" id="KAH9832877.1"/>
    </source>
</evidence>
<proteinExistence type="predicted"/>